<dbReference type="InterPro" id="IPR050188">
    <property type="entry name" value="RluA_PseudoU_synthase"/>
</dbReference>
<dbReference type="PANTHER" id="PTHR21600">
    <property type="entry name" value="MITOCHONDRIAL RNA PSEUDOURIDINE SYNTHASE"/>
    <property type="match status" value="1"/>
</dbReference>
<feature type="compositionally biased region" description="Low complexity" evidence="2">
    <location>
        <begin position="1809"/>
        <end position="1823"/>
    </location>
</feature>
<feature type="region of interest" description="Disordered" evidence="2">
    <location>
        <begin position="1628"/>
        <end position="1665"/>
    </location>
</feature>
<evidence type="ECO:0000259" key="3">
    <source>
        <dbReference type="Pfam" id="PF00849"/>
    </source>
</evidence>
<evidence type="ECO:0000313" key="4">
    <source>
        <dbReference type="EMBL" id="KAJ3172804.1"/>
    </source>
</evidence>
<feature type="compositionally biased region" description="Low complexity" evidence="2">
    <location>
        <begin position="1632"/>
        <end position="1654"/>
    </location>
</feature>
<dbReference type="Gene3D" id="3.30.2350.10">
    <property type="entry name" value="Pseudouridine synthase"/>
    <property type="match status" value="1"/>
</dbReference>
<dbReference type="GO" id="GO:0000455">
    <property type="term" value="P:enzyme-directed rRNA pseudouridine synthesis"/>
    <property type="evidence" value="ECO:0007669"/>
    <property type="project" value="TreeGrafter"/>
</dbReference>
<feature type="region of interest" description="Disordered" evidence="2">
    <location>
        <begin position="1326"/>
        <end position="1493"/>
    </location>
</feature>
<protein>
    <recommendedName>
        <fullName evidence="3">Pseudouridine synthase RsuA/RluA-like domain-containing protein</fullName>
    </recommendedName>
</protein>
<name>A0AAD5TFW7_9FUNG</name>
<gene>
    <name evidence="4" type="ORF">HDU87_007806</name>
</gene>
<feature type="domain" description="Pseudouridine synthase RsuA/RluA-like" evidence="3">
    <location>
        <begin position="146"/>
        <end position="300"/>
    </location>
</feature>
<dbReference type="InterPro" id="IPR006145">
    <property type="entry name" value="PsdUridine_synth_RsuA/RluA"/>
</dbReference>
<accession>A0AAD5TFW7</accession>
<dbReference type="Proteomes" id="UP001212152">
    <property type="component" value="Unassembled WGS sequence"/>
</dbReference>
<feature type="region of interest" description="Disordered" evidence="2">
    <location>
        <begin position="1"/>
        <end position="95"/>
    </location>
</feature>
<dbReference type="GO" id="GO:0009982">
    <property type="term" value="F:pseudouridine synthase activity"/>
    <property type="evidence" value="ECO:0007669"/>
    <property type="project" value="InterPro"/>
</dbReference>
<dbReference type="EMBL" id="JADGJQ010000075">
    <property type="protein sequence ID" value="KAJ3172804.1"/>
    <property type="molecule type" value="Genomic_DNA"/>
</dbReference>
<feature type="compositionally biased region" description="Polar residues" evidence="2">
    <location>
        <begin position="17"/>
        <end position="40"/>
    </location>
</feature>
<dbReference type="InterPro" id="IPR020103">
    <property type="entry name" value="PsdUridine_synth_cat_dom_sf"/>
</dbReference>
<feature type="compositionally biased region" description="Gly residues" evidence="2">
    <location>
        <begin position="1791"/>
        <end position="1808"/>
    </location>
</feature>
<feature type="compositionally biased region" description="Low complexity" evidence="2">
    <location>
        <begin position="1067"/>
        <end position="1086"/>
    </location>
</feature>
<dbReference type="CDD" id="cd02869">
    <property type="entry name" value="PseudoU_synth_RluA_like"/>
    <property type="match status" value="1"/>
</dbReference>
<dbReference type="Pfam" id="PF00849">
    <property type="entry name" value="PseudoU_synth_2"/>
    <property type="match status" value="1"/>
</dbReference>
<comment type="similarity">
    <text evidence="1">Belongs to the pseudouridine synthase RluA family.</text>
</comment>
<feature type="region of interest" description="Disordered" evidence="2">
    <location>
        <begin position="1067"/>
        <end position="1090"/>
    </location>
</feature>
<reference evidence="4" key="1">
    <citation type="submission" date="2020-05" db="EMBL/GenBank/DDBJ databases">
        <title>Phylogenomic resolution of chytrid fungi.</title>
        <authorList>
            <person name="Stajich J.E."/>
            <person name="Amses K."/>
            <person name="Simmons R."/>
            <person name="Seto K."/>
            <person name="Myers J."/>
            <person name="Bonds A."/>
            <person name="Quandt C.A."/>
            <person name="Barry K."/>
            <person name="Liu P."/>
            <person name="Grigoriev I."/>
            <person name="Longcore J.E."/>
            <person name="James T.Y."/>
        </authorList>
    </citation>
    <scope>NUCLEOTIDE SEQUENCE</scope>
    <source>
        <strain evidence="4">JEL0379</strain>
    </source>
</reference>
<keyword evidence="5" id="KW-1185">Reference proteome</keyword>
<dbReference type="PANTHER" id="PTHR21600:SF87">
    <property type="entry name" value="RNA PSEUDOURIDYLATE SYNTHASE DOMAIN-CONTAINING PROTEIN 1"/>
    <property type="match status" value="1"/>
</dbReference>
<evidence type="ECO:0000256" key="2">
    <source>
        <dbReference type="SAM" id="MobiDB-lite"/>
    </source>
</evidence>
<proteinExistence type="inferred from homology"/>
<dbReference type="SUPFAM" id="SSF55120">
    <property type="entry name" value="Pseudouridine synthase"/>
    <property type="match status" value="1"/>
</dbReference>
<organism evidence="4 5">
    <name type="scientific">Geranomyces variabilis</name>
    <dbReference type="NCBI Taxonomy" id="109894"/>
    <lineage>
        <taxon>Eukaryota</taxon>
        <taxon>Fungi</taxon>
        <taxon>Fungi incertae sedis</taxon>
        <taxon>Chytridiomycota</taxon>
        <taxon>Chytridiomycota incertae sedis</taxon>
        <taxon>Chytridiomycetes</taxon>
        <taxon>Spizellomycetales</taxon>
        <taxon>Powellomycetaceae</taxon>
        <taxon>Geranomyces</taxon>
    </lineage>
</organism>
<sequence>MVTDELTAPHSEAPVQDTLQSKASVQSLKSGEPSSASSVENHSEHTAEAPEQIPNVERLQCKEETRFPSTDGAVALTEPLSSDASAREEETRFPSTDGAVALTEPLSSDASALSPAPLPPISVSGFDPRYNRPYEIEILYYQPDTYLVTNKPWDVRIDGSTTKCPTVESLLNARFPEHQKLYLLHQLDYVTSGVHVWGLNSAATGAAGKLFVSRDVRKTYSALVKGHVEQDSFVINQALVDNPNDPHKRVYVASDEQPGKACETHVEVLRRGYFHHAPVTHVKLSPVTGRRHQLRVHMQSIGHPIVGDYAYENPITEHAFRTMLHAWKLELPLDKEAPLRFEAPEPFADLVRDAPMDRPDLPKRAAHVEYEDAAETSSADAATESTQASIEAASPLIMDVDQAAVETAAFAGVPVPEYEFENEMSAIQPTDVAPEANESAAKSFETLTSTQPTEEHVATSVVHQVASESPLEDEPIAQEPNILSVAEVQASAEQLDSEQAPEIANLPRYTGEENAPAVASDFEGRATTDVDDAAVTPSETLVSIAEETPMHAIVIPTVESIMHHHAAAQDDSSHVAEECANVEEVETASALVLDLEQVANDGTGQVADLPRFTLEDEVEAVQSDLDPSDAPSADDINELPVVEDEGEIQPHASHEAVLPHLVTVQGVENDVDAIAEYGIEDEVVAVCSDYQEEKGVVAVPLVEASESGVVAAQNQDVEQPHHHEDEQQVQSQVFAMSDIQDGQTSEFLAEHVSNETPAYSLEDEVSAVCTDFAEAKPAAAPVREISGDEIASKSETAVDQQSTVDEHLQLSYAYEQKWHDAATIAKSAAASVADTVTEALHKIQEAVAPVVQDTVADLSDKAEGAAAAVKDKGVEMVESAQAAVATVSETQVPFDSEAAQKTIDEHLNLSYVYEESWNVPREEPVESTFVSDLGEKAENAVAAVKDKVAEMVESAQAAVTTVSESEAPFDAEEAQKTIDEHLNLSYAYEESWNAPREEPVASPFVADLGEKAENAIAAIKDTAAEMVESAQAAVATVSETVEDNIKERSATPELVADVAVDRAVTPEPATTVTTSSVPAPGSVTPAKRSSEQVFEESAVVPAKRGPEDVVPSAQLPSKKVATAVAVEDDKPNAPVGITAVEKIVFEDEPHVVAPMEAATTPGLDIAHDAEENPKVAPAAEPVLQEVDHSVEPAVIAAEPAFHTAVPSQEAHHTESLPQILQSVVEAVAPASEPVDQESARSIEHAVDELPASVADLADGEAPVSEPVYEESARSIEPEIDESASVTEPTMDVVPASEEAAPPVAEPAHDQSAAVDERARAIEPAVDESANVEEQAHDVAPVSGEAAPVSEPVDEESARSTEPAVHESSGVAEPTVDVDPTSEEAEPVSEPVREESARSIEPAVDESADVAEPTVDVDPTSEEAEPVSEPVREEPAHAELAQEESAHTLESAVDQSAEPAVNEEDARSVEPAADESVSVAEPAVHHHGDAARSIEPAVGEFTNAAEPAFPLAPTYEEVTPVTEVAEPVHEEAAQSIEPAFESASAEELAPVSEVTESAIPASEEVASASELSEPVHEEVDRSIEPAIESFSAGEPALHVAPAPALEEAVSEVPEISVPAVEEAALFPESSKPVEFTSTTEEAASEEAAPVSAIPEPVHEEAARSIAPTLKETENDAIVPERLHHEQVEPAAVISSTPSTADVSKDATVAAEKNDPPAAAGDVPIQAPATAHVGADSPVHPTPVVATPIANDANAEAPAPVTPESAPETDANKKAQKGQSAAAHDRHVTRHGAGAGTNSGGGGGSGGGATGSSSSNGIKKSGQGKHNWGAEGSIDDLPLSREFGDSNFASVADAEELETIVQKAGGSGTRYEGRVVTLTEEDLKAKGITLEEARLAARG</sequence>
<evidence type="ECO:0000256" key="1">
    <source>
        <dbReference type="ARBA" id="ARBA00010876"/>
    </source>
</evidence>
<evidence type="ECO:0000313" key="5">
    <source>
        <dbReference type="Proteomes" id="UP001212152"/>
    </source>
</evidence>
<dbReference type="GO" id="GO:0003723">
    <property type="term" value="F:RNA binding"/>
    <property type="evidence" value="ECO:0007669"/>
    <property type="project" value="InterPro"/>
</dbReference>
<feature type="compositionally biased region" description="Basic and acidic residues" evidence="2">
    <location>
        <begin position="1482"/>
        <end position="1491"/>
    </location>
</feature>
<comment type="caution">
    <text evidence="4">The sequence shown here is derived from an EMBL/GenBank/DDBJ whole genome shotgun (WGS) entry which is preliminary data.</text>
</comment>
<feature type="region of interest" description="Disordered" evidence="2">
    <location>
        <begin position="1685"/>
        <end position="1841"/>
    </location>
</feature>